<feature type="transmembrane region" description="Helical" evidence="1">
    <location>
        <begin position="133"/>
        <end position="154"/>
    </location>
</feature>
<dbReference type="AlphaFoldDB" id="A0A558A650"/>
<accession>A0A558A650</accession>
<comment type="caution">
    <text evidence="2">The sequence shown here is derived from an EMBL/GenBank/DDBJ whole genome shotgun (WGS) entry which is preliminary data.</text>
</comment>
<keyword evidence="3" id="KW-1185">Reference proteome</keyword>
<proteinExistence type="predicted"/>
<gene>
    <name evidence="2" type="ORF">FNH06_23010</name>
</gene>
<dbReference type="RefSeq" id="WP_144641954.1">
    <property type="nucleotide sequence ID" value="NZ_BNAX01000002.1"/>
</dbReference>
<dbReference type="Proteomes" id="UP000318578">
    <property type="component" value="Unassembled WGS sequence"/>
</dbReference>
<evidence type="ECO:0000313" key="2">
    <source>
        <dbReference type="EMBL" id="TVT19747.1"/>
    </source>
</evidence>
<keyword evidence="1" id="KW-0812">Transmembrane</keyword>
<dbReference type="Pfam" id="PF06966">
    <property type="entry name" value="DUF1295"/>
    <property type="match status" value="1"/>
</dbReference>
<dbReference type="InterPro" id="IPR010721">
    <property type="entry name" value="UstE-like"/>
</dbReference>
<sequence>MLLVCLYVFAGVVLGTWLLSLVTREYSWVDRIWSLVPIAYVAVFAAGAGFADARLDVMLALIALWGIRLTFNYGRKGGYAPGGEDYRWGVLRARLKPWQFQLFNFFFISLYQNVILLLITLPAYTALQHRSPFGAWDAVLAVVFLAFLAGETVADQQQWTFQQHKRAELDAGREPAARFVRTGLFRYSRHPNFFFEQAQWWVVFVFGALAADSPWQWTVAGAVLLTLLFIGSTRFTESITLGRYPEYADYQRRTCMLVPWRPGSERAVDDLSA</sequence>
<feature type="transmembrane region" description="Helical" evidence="1">
    <location>
        <begin position="102"/>
        <end position="127"/>
    </location>
</feature>
<dbReference type="OrthoDB" id="9779233at2"/>
<keyword evidence="1" id="KW-1133">Transmembrane helix</keyword>
<dbReference type="Gene3D" id="1.20.120.1630">
    <property type="match status" value="1"/>
</dbReference>
<dbReference type="GO" id="GO:0016020">
    <property type="term" value="C:membrane"/>
    <property type="evidence" value="ECO:0007669"/>
    <property type="project" value="TreeGrafter"/>
</dbReference>
<dbReference type="PANTHER" id="PTHR32251">
    <property type="entry name" value="3-OXO-5-ALPHA-STEROID 4-DEHYDROGENASE"/>
    <property type="match status" value="1"/>
</dbReference>
<feature type="transmembrane region" description="Helical" evidence="1">
    <location>
        <begin position="6"/>
        <end position="23"/>
    </location>
</feature>
<reference evidence="2 3" key="1">
    <citation type="submission" date="2019-07" db="EMBL/GenBank/DDBJ databases">
        <title>New species of Amycolatopsis and Streptomyces.</title>
        <authorList>
            <person name="Duangmal K."/>
            <person name="Teo W.F.A."/>
            <person name="Lipun K."/>
        </authorList>
    </citation>
    <scope>NUCLEOTIDE SEQUENCE [LARGE SCALE GENOMIC DNA]</scope>
    <source>
        <strain evidence="2 3">JCM 30562</strain>
    </source>
</reference>
<dbReference type="EMBL" id="VJZA01000043">
    <property type="protein sequence ID" value="TVT19747.1"/>
    <property type="molecule type" value="Genomic_DNA"/>
</dbReference>
<evidence type="ECO:0000313" key="3">
    <source>
        <dbReference type="Proteomes" id="UP000318578"/>
    </source>
</evidence>
<feature type="transmembrane region" description="Helical" evidence="1">
    <location>
        <begin position="32"/>
        <end position="51"/>
    </location>
</feature>
<evidence type="ECO:0000256" key="1">
    <source>
        <dbReference type="SAM" id="Phobius"/>
    </source>
</evidence>
<organism evidence="2 3">
    <name type="scientific">Amycolatopsis acidiphila</name>
    <dbReference type="NCBI Taxonomy" id="715473"/>
    <lineage>
        <taxon>Bacteria</taxon>
        <taxon>Bacillati</taxon>
        <taxon>Actinomycetota</taxon>
        <taxon>Actinomycetes</taxon>
        <taxon>Pseudonocardiales</taxon>
        <taxon>Pseudonocardiaceae</taxon>
        <taxon>Amycolatopsis</taxon>
    </lineage>
</organism>
<keyword evidence="1" id="KW-0472">Membrane</keyword>
<dbReference type="PANTHER" id="PTHR32251:SF23">
    <property type="entry name" value="3-OXO-5-ALPHA-STEROID 4-DEHYDROGENASE (DUF1295)"/>
    <property type="match status" value="1"/>
</dbReference>
<name>A0A558A650_9PSEU</name>
<protein>
    <submittedName>
        <fullName evidence="2">DUF1295 domain-containing protein</fullName>
    </submittedName>
</protein>